<sequence>MSAQVAQLHSEIEAIVEKFDVAARIKEIHEGGDVRSSVPVTISVTTDATVSLLKEKSTIGESTEAPESLGKGGKATFKITQGDELKYSVAAGDFTADFKIVFDVDKSSPKLKLSDELEADDVPVGFETTKTETKTEIEVEREVEVEKEWTKGKRPERETSKKTKQEAKAGPYSFQHQVETKFEQETDKSESKVETETEIKSKKIEVEYVIY</sequence>
<dbReference type="OrthoDB" id="4494162at2759"/>
<dbReference type="AlphaFoldDB" id="A0A437AGQ5"/>
<evidence type="ECO:0000313" key="2">
    <source>
        <dbReference type="EMBL" id="RVD90317.1"/>
    </source>
</evidence>
<dbReference type="Proteomes" id="UP000283090">
    <property type="component" value="Unassembled WGS sequence"/>
</dbReference>
<feature type="compositionally biased region" description="Basic and acidic residues" evidence="1">
    <location>
        <begin position="145"/>
        <end position="167"/>
    </location>
</feature>
<dbReference type="GeneID" id="93583602"/>
<evidence type="ECO:0000313" key="3">
    <source>
        <dbReference type="Proteomes" id="UP000283090"/>
    </source>
</evidence>
<reference evidence="2 3" key="1">
    <citation type="submission" date="2019-01" db="EMBL/GenBank/DDBJ databases">
        <title>Intercellular communication is required for trap formation in the nematode-trapping fungus Duddingtonia flagrans.</title>
        <authorList>
            <person name="Youssar L."/>
            <person name="Wernet V."/>
            <person name="Hensel N."/>
            <person name="Hildebrandt H.-G."/>
            <person name="Fischer R."/>
        </authorList>
    </citation>
    <scope>NUCLEOTIDE SEQUENCE [LARGE SCALE GENOMIC DNA]</scope>
    <source>
        <strain evidence="2 3">CBS H-5679</strain>
    </source>
</reference>
<feature type="region of interest" description="Disordered" evidence="1">
    <location>
        <begin position="145"/>
        <end position="196"/>
    </location>
</feature>
<name>A0A437AGQ5_ARTFL</name>
<feature type="compositionally biased region" description="Basic and acidic residues" evidence="1">
    <location>
        <begin position="178"/>
        <end position="196"/>
    </location>
</feature>
<dbReference type="EMBL" id="SAEB01000001">
    <property type="protein sequence ID" value="RVD90317.1"/>
    <property type="molecule type" value="Genomic_DNA"/>
</dbReference>
<dbReference type="RefSeq" id="XP_067495861.1">
    <property type="nucleotide sequence ID" value="XM_067629885.1"/>
</dbReference>
<gene>
    <name evidence="2" type="ORF">DFL_001291</name>
</gene>
<protein>
    <submittedName>
        <fullName evidence="2">Uncharacterized protein</fullName>
    </submittedName>
</protein>
<dbReference type="VEuPathDB" id="FungiDB:DFL_001291"/>
<evidence type="ECO:0000256" key="1">
    <source>
        <dbReference type="SAM" id="MobiDB-lite"/>
    </source>
</evidence>
<comment type="caution">
    <text evidence="2">The sequence shown here is derived from an EMBL/GenBank/DDBJ whole genome shotgun (WGS) entry which is preliminary data.</text>
</comment>
<organism evidence="2 3">
    <name type="scientific">Arthrobotrys flagrans</name>
    <name type="common">Nematode-trapping fungus</name>
    <name type="synonym">Trichothecium flagrans</name>
    <dbReference type="NCBI Taxonomy" id="97331"/>
    <lineage>
        <taxon>Eukaryota</taxon>
        <taxon>Fungi</taxon>
        <taxon>Dikarya</taxon>
        <taxon>Ascomycota</taxon>
        <taxon>Pezizomycotina</taxon>
        <taxon>Orbiliomycetes</taxon>
        <taxon>Orbiliales</taxon>
        <taxon>Orbiliaceae</taxon>
        <taxon>Arthrobotrys</taxon>
    </lineage>
</organism>
<proteinExistence type="predicted"/>
<keyword evidence="3" id="KW-1185">Reference proteome</keyword>
<accession>A0A437AGQ5</accession>